<protein>
    <submittedName>
        <fullName evidence="3">BTB/POZ domain-containing protein KCTD6-like</fullName>
    </submittedName>
</protein>
<keyword evidence="2" id="KW-1185">Reference proteome</keyword>
<dbReference type="PANTHER" id="PTHR14499">
    <property type="entry name" value="POTASSIUM CHANNEL TETRAMERIZATION DOMAIN-CONTAINING"/>
    <property type="match status" value="1"/>
</dbReference>
<evidence type="ECO:0000259" key="1">
    <source>
        <dbReference type="PROSITE" id="PS50097"/>
    </source>
</evidence>
<accession>A0ABM0GME3</accession>
<evidence type="ECO:0000313" key="3">
    <source>
        <dbReference type="RefSeq" id="XP_002733127.2"/>
    </source>
</evidence>
<dbReference type="Proteomes" id="UP000694865">
    <property type="component" value="Unplaced"/>
</dbReference>
<sequence length="231" mass="26561">MMYTNQMRLSVPDDEIVNLNVGGKLYSTTRSTLTRYPDTMLGAMFSGRMPSLKDAQGNYFIDRNGDMFKYILEFLRNGSIILPEDFKEFTALSVEVDFYQVAELTECLAEMMVKHSDENSSLVEEFIEVELQHESSPSLTIYACDDILKSLPSIRHIYEQEQHVFNIIDWQSSGFTCSSDYLSQNTDEMAVNHLDIFKDLSRIGFRLVGTMAHGSKELKQRTWTFSRFCNG</sequence>
<name>A0ABM0GME3_SACKO</name>
<proteinExistence type="predicted"/>
<dbReference type="SMART" id="SM00225">
    <property type="entry name" value="BTB"/>
    <property type="match status" value="1"/>
</dbReference>
<dbReference type="PROSITE" id="PS50097">
    <property type="entry name" value="BTB"/>
    <property type="match status" value="1"/>
</dbReference>
<evidence type="ECO:0000313" key="2">
    <source>
        <dbReference type="Proteomes" id="UP000694865"/>
    </source>
</evidence>
<organism evidence="2 3">
    <name type="scientific">Saccoglossus kowalevskii</name>
    <name type="common">Acorn worm</name>
    <dbReference type="NCBI Taxonomy" id="10224"/>
    <lineage>
        <taxon>Eukaryota</taxon>
        <taxon>Metazoa</taxon>
        <taxon>Hemichordata</taxon>
        <taxon>Enteropneusta</taxon>
        <taxon>Harrimaniidae</taxon>
        <taxon>Saccoglossus</taxon>
    </lineage>
</organism>
<gene>
    <name evidence="3" type="primary">LOC100372156</name>
</gene>
<reference evidence="3" key="1">
    <citation type="submission" date="2025-08" db="UniProtKB">
        <authorList>
            <consortium name="RefSeq"/>
        </authorList>
    </citation>
    <scope>IDENTIFICATION</scope>
    <source>
        <tissue evidence="3">Testes</tissue>
    </source>
</reference>
<dbReference type="CDD" id="cd18365">
    <property type="entry name" value="BTB_POZ_KCTD6_like"/>
    <property type="match status" value="1"/>
</dbReference>
<dbReference type="Pfam" id="PF02214">
    <property type="entry name" value="BTB_2"/>
    <property type="match status" value="1"/>
</dbReference>
<dbReference type="InterPro" id="IPR000210">
    <property type="entry name" value="BTB/POZ_dom"/>
</dbReference>
<dbReference type="InterPro" id="IPR003131">
    <property type="entry name" value="T1-type_BTB"/>
</dbReference>
<dbReference type="RefSeq" id="XP_002733127.2">
    <property type="nucleotide sequence ID" value="XM_002733081.2"/>
</dbReference>
<dbReference type="InterPro" id="IPR011333">
    <property type="entry name" value="SKP1/BTB/POZ_sf"/>
</dbReference>
<dbReference type="PANTHER" id="PTHR14499:SF144">
    <property type="entry name" value="POTASSIUM CHANNEL TETRAMERISATION-TYPE BTB DOMAIN-CONTAINING PROTEIN"/>
    <property type="match status" value="1"/>
</dbReference>
<dbReference type="SUPFAM" id="SSF54695">
    <property type="entry name" value="POZ domain"/>
    <property type="match status" value="1"/>
</dbReference>
<feature type="domain" description="BTB" evidence="1">
    <location>
        <begin position="13"/>
        <end position="84"/>
    </location>
</feature>
<dbReference type="Gene3D" id="3.30.710.10">
    <property type="entry name" value="Potassium Channel Kv1.1, Chain A"/>
    <property type="match status" value="1"/>
</dbReference>
<dbReference type="GeneID" id="100372156"/>